<dbReference type="SMART" id="SM00382">
    <property type="entry name" value="AAA"/>
    <property type="match status" value="1"/>
</dbReference>
<dbReference type="AlphaFoldDB" id="A0A098R3K5"/>
<dbReference type="InterPro" id="IPR015946">
    <property type="entry name" value="KH_dom-like_a/b"/>
</dbReference>
<evidence type="ECO:0000313" key="14">
    <source>
        <dbReference type="Proteomes" id="UP000029692"/>
    </source>
</evidence>
<dbReference type="InterPro" id="IPR027417">
    <property type="entry name" value="P-loop_NTPase"/>
</dbReference>
<evidence type="ECO:0000256" key="9">
    <source>
        <dbReference type="PROSITE-ProRule" id="PRU01050"/>
    </source>
</evidence>
<dbReference type="CDD" id="cd04163">
    <property type="entry name" value="Era"/>
    <property type="match status" value="1"/>
</dbReference>
<accession>A0A098R3K5</accession>
<feature type="region of interest" description="G2" evidence="9">
    <location>
        <begin position="37"/>
        <end position="41"/>
    </location>
</feature>
<dbReference type="STRING" id="1480694.DC28_04640"/>
<protein>
    <recommendedName>
        <fullName evidence="2 8">GTPase Era</fullName>
    </recommendedName>
</protein>
<dbReference type="NCBIfam" id="NF000908">
    <property type="entry name" value="PRK00089.1"/>
    <property type="match status" value="1"/>
</dbReference>
<dbReference type="InterPro" id="IPR003593">
    <property type="entry name" value="AAA+_ATPase"/>
</dbReference>
<dbReference type="InterPro" id="IPR005662">
    <property type="entry name" value="GTPase_Era-like"/>
</dbReference>
<evidence type="ECO:0000256" key="6">
    <source>
        <dbReference type="ARBA" id="ARBA00022884"/>
    </source>
</evidence>
<feature type="region of interest" description="G4" evidence="9">
    <location>
        <begin position="120"/>
        <end position="123"/>
    </location>
</feature>
<feature type="region of interest" description="G3" evidence="9">
    <location>
        <begin position="58"/>
        <end position="61"/>
    </location>
</feature>
<feature type="binding site" evidence="8">
    <location>
        <begin position="58"/>
        <end position="62"/>
    </location>
    <ligand>
        <name>GTP</name>
        <dbReference type="ChEBI" id="CHEBI:37565"/>
    </ligand>
</feature>
<evidence type="ECO:0000256" key="4">
    <source>
        <dbReference type="ARBA" id="ARBA00022519"/>
    </source>
</evidence>
<dbReference type="EMBL" id="JNUP01000040">
    <property type="protein sequence ID" value="KGE73297.1"/>
    <property type="molecule type" value="Genomic_DNA"/>
</dbReference>
<evidence type="ECO:0000256" key="2">
    <source>
        <dbReference type="ARBA" id="ARBA00020484"/>
    </source>
</evidence>
<dbReference type="InterPro" id="IPR009019">
    <property type="entry name" value="KH_sf_prok-type"/>
</dbReference>
<dbReference type="Pfam" id="PF01926">
    <property type="entry name" value="MMR_HSR1"/>
    <property type="match status" value="1"/>
</dbReference>
<evidence type="ECO:0000256" key="5">
    <source>
        <dbReference type="ARBA" id="ARBA00022741"/>
    </source>
</evidence>
<dbReference type="Pfam" id="PF07650">
    <property type="entry name" value="KH_2"/>
    <property type="match status" value="1"/>
</dbReference>
<comment type="function">
    <text evidence="8">An essential GTPase that binds both GDP and GTP, with rapid nucleotide exchange. Plays a role in 16S rRNA processing and 30S ribosomal subunit biogenesis and possibly also in cell cycle regulation and energy metabolism.</text>
</comment>
<dbReference type="InterPro" id="IPR006073">
    <property type="entry name" value="GTP-bd"/>
</dbReference>
<feature type="binding site" evidence="8">
    <location>
        <begin position="11"/>
        <end position="18"/>
    </location>
    <ligand>
        <name>GTP</name>
        <dbReference type="ChEBI" id="CHEBI:37565"/>
    </ligand>
</feature>
<feature type="domain" description="KH type-2" evidence="11">
    <location>
        <begin position="199"/>
        <end position="277"/>
    </location>
</feature>
<dbReference type="RefSeq" id="WP_037546398.1">
    <property type="nucleotide sequence ID" value="NZ_JNUP01000040.1"/>
</dbReference>
<dbReference type="NCBIfam" id="TIGR00436">
    <property type="entry name" value="era"/>
    <property type="match status" value="1"/>
</dbReference>
<keyword evidence="8" id="KW-0699">rRNA-binding</keyword>
<dbReference type="HAMAP" id="MF_00367">
    <property type="entry name" value="GTPase_Era"/>
    <property type="match status" value="1"/>
</dbReference>
<comment type="subcellular location">
    <subcellularLocation>
        <location evidence="8">Cytoplasm</location>
    </subcellularLocation>
    <subcellularLocation>
        <location evidence="8">Cell membrane</location>
        <topology evidence="8">Peripheral membrane protein</topology>
    </subcellularLocation>
</comment>
<keyword evidence="5 8" id="KW-0547">Nucleotide-binding</keyword>
<keyword evidence="14" id="KW-1185">Reference proteome</keyword>
<dbReference type="PROSITE" id="PS50823">
    <property type="entry name" value="KH_TYPE_2"/>
    <property type="match status" value="1"/>
</dbReference>
<keyword evidence="8" id="KW-0472">Membrane</keyword>
<dbReference type="SUPFAM" id="SSF54814">
    <property type="entry name" value="Prokaryotic type KH domain (KH-domain type II)"/>
    <property type="match status" value="1"/>
</dbReference>
<evidence type="ECO:0000256" key="10">
    <source>
        <dbReference type="RuleBase" id="RU003761"/>
    </source>
</evidence>
<dbReference type="InterPro" id="IPR005225">
    <property type="entry name" value="Small_GTP-bd"/>
</dbReference>
<evidence type="ECO:0000256" key="8">
    <source>
        <dbReference type="HAMAP-Rule" id="MF_00367"/>
    </source>
</evidence>
<comment type="subunit">
    <text evidence="8">Monomer.</text>
</comment>
<dbReference type="InterPro" id="IPR030388">
    <property type="entry name" value="G_ERA_dom"/>
</dbReference>
<comment type="caution">
    <text evidence="13">The sequence shown here is derived from an EMBL/GenBank/DDBJ whole genome shotgun (WGS) entry which is preliminary data.</text>
</comment>
<dbReference type="GO" id="GO:0005525">
    <property type="term" value="F:GTP binding"/>
    <property type="evidence" value="ECO:0007669"/>
    <property type="project" value="UniProtKB-UniRule"/>
</dbReference>
<keyword evidence="4" id="KW-0997">Cell inner membrane</keyword>
<feature type="domain" description="Era-type G" evidence="12">
    <location>
        <begin position="3"/>
        <end position="168"/>
    </location>
</feature>
<evidence type="ECO:0000259" key="12">
    <source>
        <dbReference type="PROSITE" id="PS51713"/>
    </source>
</evidence>
<dbReference type="GO" id="GO:0003924">
    <property type="term" value="F:GTPase activity"/>
    <property type="evidence" value="ECO:0007669"/>
    <property type="project" value="UniProtKB-UniRule"/>
</dbReference>
<feature type="region of interest" description="G1" evidence="9">
    <location>
        <begin position="11"/>
        <end position="18"/>
    </location>
</feature>
<dbReference type="GO" id="GO:0005886">
    <property type="term" value="C:plasma membrane"/>
    <property type="evidence" value="ECO:0007669"/>
    <property type="project" value="UniProtKB-SubCell"/>
</dbReference>
<keyword evidence="6 8" id="KW-0694">RNA-binding</keyword>
<keyword evidence="3 8" id="KW-1003">Cell membrane</keyword>
<dbReference type="InterPro" id="IPR004044">
    <property type="entry name" value="KH_dom_type_2"/>
</dbReference>
<evidence type="ECO:0000259" key="11">
    <source>
        <dbReference type="PROSITE" id="PS50823"/>
    </source>
</evidence>
<keyword evidence="8" id="KW-0690">Ribosome biogenesis</keyword>
<feature type="region of interest" description="G5" evidence="9">
    <location>
        <begin position="147"/>
        <end position="149"/>
    </location>
</feature>
<feature type="binding site" evidence="8">
    <location>
        <begin position="120"/>
        <end position="123"/>
    </location>
    <ligand>
        <name>GTP</name>
        <dbReference type="ChEBI" id="CHEBI:37565"/>
    </ligand>
</feature>
<sequence>MSKSAFVAIVGRPSAGKSTLLNTLCGEKISIVTPLPQTTRNKVRGILTESRGQLVFVDTPGFHDSQRKFNLHMRDLVSGALEETDMVLYVIDATRSPGQEEQALAQLLTQEDHPVITVLNKSDAPPAPGWEDFFATFRDSNAPGLSISAATGQGIEALKDLLFESAPEGDPMYPEEYYTDQDPSFRISEIIREQAMLRNRDEIPHSLYVEVADLEEDPDTNLLWIRAFIVVERESQKGIVVGKGGTQIKAIRQTAQKEIARLFPQKIHLDLRVKASPKWRNKDALLRRLIR</sequence>
<dbReference type="Gene3D" id="3.40.50.300">
    <property type="entry name" value="P-loop containing nucleotide triphosphate hydrolases"/>
    <property type="match status" value="1"/>
</dbReference>
<name>A0A098R3K5_9SPIO</name>
<comment type="similarity">
    <text evidence="1 8 9 10">Belongs to the TRAFAC class TrmE-Era-EngA-EngB-Septin-like GTPase superfamily. Era GTPase family.</text>
</comment>
<dbReference type="OrthoDB" id="9805918at2"/>
<dbReference type="eggNOG" id="COG1159">
    <property type="taxonomic scope" value="Bacteria"/>
</dbReference>
<dbReference type="CDD" id="cd22534">
    <property type="entry name" value="KH-II_Era"/>
    <property type="match status" value="1"/>
</dbReference>
<organism evidence="13 14">
    <name type="scientific">Spirochaeta lutea</name>
    <dbReference type="NCBI Taxonomy" id="1480694"/>
    <lineage>
        <taxon>Bacteria</taxon>
        <taxon>Pseudomonadati</taxon>
        <taxon>Spirochaetota</taxon>
        <taxon>Spirochaetia</taxon>
        <taxon>Spirochaetales</taxon>
        <taxon>Spirochaetaceae</taxon>
        <taxon>Spirochaeta</taxon>
    </lineage>
</organism>
<dbReference type="GO" id="GO:0043024">
    <property type="term" value="F:ribosomal small subunit binding"/>
    <property type="evidence" value="ECO:0007669"/>
    <property type="project" value="TreeGrafter"/>
</dbReference>
<dbReference type="PROSITE" id="PS51713">
    <property type="entry name" value="G_ERA"/>
    <property type="match status" value="1"/>
</dbReference>
<dbReference type="GO" id="GO:0000028">
    <property type="term" value="P:ribosomal small subunit assembly"/>
    <property type="evidence" value="ECO:0007669"/>
    <property type="project" value="TreeGrafter"/>
</dbReference>
<keyword evidence="8" id="KW-0963">Cytoplasm</keyword>
<evidence type="ECO:0000256" key="7">
    <source>
        <dbReference type="ARBA" id="ARBA00023134"/>
    </source>
</evidence>
<dbReference type="PANTHER" id="PTHR42698:SF1">
    <property type="entry name" value="GTPASE ERA, MITOCHONDRIAL"/>
    <property type="match status" value="1"/>
</dbReference>
<dbReference type="SUPFAM" id="SSF52540">
    <property type="entry name" value="P-loop containing nucleoside triphosphate hydrolases"/>
    <property type="match status" value="1"/>
</dbReference>
<dbReference type="GO" id="GO:0070181">
    <property type="term" value="F:small ribosomal subunit rRNA binding"/>
    <property type="evidence" value="ECO:0007669"/>
    <property type="project" value="UniProtKB-UniRule"/>
</dbReference>
<dbReference type="GO" id="GO:0005829">
    <property type="term" value="C:cytosol"/>
    <property type="evidence" value="ECO:0007669"/>
    <property type="project" value="TreeGrafter"/>
</dbReference>
<dbReference type="PRINTS" id="PR00326">
    <property type="entry name" value="GTP1OBG"/>
</dbReference>
<dbReference type="NCBIfam" id="TIGR00231">
    <property type="entry name" value="small_GTP"/>
    <property type="match status" value="1"/>
</dbReference>
<evidence type="ECO:0000256" key="3">
    <source>
        <dbReference type="ARBA" id="ARBA00022475"/>
    </source>
</evidence>
<gene>
    <name evidence="8" type="primary">era</name>
    <name evidence="13" type="ORF">DC28_04640</name>
</gene>
<dbReference type="Proteomes" id="UP000029692">
    <property type="component" value="Unassembled WGS sequence"/>
</dbReference>
<proteinExistence type="inferred from homology"/>
<reference evidence="13 14" key="1">
    <citation type="submission" date="2014-05" db="EMBL/GenBank/DDBJ databases">
        <title>De novo Genome Sequence of Spirocheata sp.</title>
        <authorList>
            <person name="Shivani Y."/>
            <person name="Subhash Y."/>
            <person name="Tushar L."/>
            <person name="Sasikala C."/>
            <person name="Ramana C.V."/>
        </authorList>
    </citation>
    <scope>NUCLEOTIDE SEQUENCE [LARGE SCALE GENOMIC DNA]</scope>
    <source>
        <strain evidence="13 14">JC230</strain>
    </source>
</reference>
<dbReference type="PANTHER" id="PTHR42698">
    <property type="entry name" value="GTPASE ERA"/>
    <property type="match status" value="1"/>
</dbReference>
<evidence type="ECO:0000313" key="13">
    <source>
        <dbReference type="EMBL" id="KGE73297.1"/>
    </source>
</evidence>
<keyword evidence="7 8" id="KW-0342">GTP-binding</keyword>
<dbReference type="Gene3D" id="3.30.300.20">
    <property type="match status" value="1"/>
</dbReference>
<evidence type="ECO:0000256" key="1">
    <source>
        <dbReference type="ARBA" id="ARBA00007921"/>
    </source>
</evidence>